<dbReference type="Pfam" id="PF12833">
    <property type="entry name" value="HTH_18"/>
    <property type="match status" value="1"/>
</dbReference>
<organism evidence="5 6">
    <name type="scientific">Nitrosomonas ureae</name>
    <dbReference type="NCBI Taxonomy" id="44577"/>
    <lineage>
        <taxon>Bacteria</taxon>
        <taxon>Pseudomonadati</taxon>
        <taxon>Pseudomonadota</taxon>
        <taxon>Betaproteobacteria</taxon>
        <taxon>Nitrosomonadales</taxon>
        <taxon>Nitrosomonadaceae</taxon>
        <taxon>Nitrosomonas</taxon>
    </lineage>
</organism>
<evidence type="ECO:0000313" key="5">
    <source>
        <dbReference type="EMBL" id="SEQ50726.1"/>
    </source>
</evidence>
<dbReference type="PROSITE" id="PS01124">
    <property type="entry name" value="HTH_ARAC_FAMILY_2"/>
    <property type="match status" value="1"/>
</dbReference>
<dbReference type="Pfam" id="PF01965">
    <property type="entry name" value="DJ-1_PfpI"/>
    <property type="match status" value="1"/>
</dbReference>
<dbReference type="Proteomes" id="UP000181998">
    <property type="component" value="Unassembled WGS sequence"/>
</dbReference>
<dbReference type="SUPFAM" id="SSF52317">
    <property type="entry name" value="Class I glutamine amidotransferase-like"/>
    <property type="match status" value="1"/>
</dbReference>
<dbReference type="STRING" id="44577.ATY38_04710"/>
<dbReference type="GO" id="GO:0043565">
    <property type="term" value="F:sequence-specific DNA binding"/>
    <property type="evidence" value="ECO:0007669"/>
    <property type="project" value="InterPro"/>
</dbReference>
<gene>
    <name evidence="5" type="ORF">SAMN05421510_106715</name>
</gene>
<dbReference type="OrthoDB" id="8543772at2"/>
<dbReference type="Gene3D" id="3.40.50.880">
    <property type="match status" value="1"/>
</dbReference>
<dbReference type="PROSITE" id="PS00041">
    <property type="entry name" value="HTH_ARAC_FAMILY_1"/>
    <property type="match status" value="1"/>
</dbReference>
<dbReference type="AlphaFoldDB" id="A0A1H9GKT8"/>
<dbReference type="InterPro" id="IPR029062">
    <property type="entry name" value="Class_I_gatase-like"/>
</dbReference>
<dbReference type="CDD" id="cd03137">
    <property type="entry name" value="GATase1_AraC_1"/>
    <property type="match status" value="1"/>
</dbReference>
<dbReference type="Gene3D" id="1.10.10.60">
    <property type="entry name" value="Homeodomain-like"/>
    <property type="match status" value="1"/>
</dbReference>
<evidence type="ECO:0000256" key="1">
    <source>
        <dbReference type="ARBA" id="ARBA00023015"/>
    </source>
</evidence>
<dbReference type="SMART" id="SM00342">
    <property type="entry name" value="HTH_ARAC"/>
    <property type="match status" value="1"/>
</dbReference>
<dbReference type="PANTHER" id="PTHR43130">
    <property type="entry name" value="ARAC-FAMILY TRANSCRIPTIONAL REGULATOR"/>
    <property type="match status" value="1"/>
</dbReference>
<evidence type="ECO:0000256" key="3">
    <source>
        <dbReference type="ARBA" id="ARBA00023163"/>
    </source>
</evidence>
<name>A0A1H9GKT8_9PROT</name>
<dbReference type="InterPro" id="IPR018060">
    <property type="entry name" value="HTH_AraC"/>
</dbReference>
<evidence type="ECO:0000259" key="4">
    <source>
        <dbReference type="PROSITE" id="PS01124"/>
    </source>
</evidence>
<dbReference type="GO" id="GO:0003700">
    <property type="term" value="F:DNA-binding transcription factor activity"/>
    <property type="evidence" value="ECO:0007669"/>
    <property type="project" value="InterPro"/>
</dbReference>
<keyword evidence="3" id="KW-0804">Transcription</keyword>
<dbReference type="InterPro" id="IPR009057">
    <property type="entry name" value="Homeodomain-like_sf"/>
</dbReference>
<keyword evidence="1" id="KW-0805">Transcription regulation</keyword>
<keyword evidence="2 5" id="KW-0238">DNA-binding</keyword>
<proteinExistence type="predicted"/>
<dbReference type="InterPro" id="IPR018062">
    <property type="entry name" value="HTH_AraC-typ_CS"/>
</dbReference>
<dbReference type="EMBL" id="FOFX01000067">
    <property type="protein sequence ID" value="SEQ50726.1"/>
    <property type="molecule type" value="Genomic_DNA"/>
</dbReference>
<dbReference type="PANTHER" id="PTHR43130:SF3">
    <property type="entry name" value="HTH-TYPE TRANSCRIPTIONAL REGULATOR RV1931C"/>
    <property type="match status" value="1"/>
</dbReference>
<dbReference type="InterPro" id="IPR052158">
    <property type="entry name" value="INH-QAR"/>
</dbReference>
<dbReference type="RefSeq" id="WP_074722402.1">
    <property type="nucleotide sequence ID" value="NZ_FOFX01000067.1"/>
</dbReference>
<evidence type="ECO:0000256" key="2">
    <source>
        <dbReference type="ARBA" id="ARBA00023125"/>
    </source>
</evidence>
<feature type="domain" description="HTH araC/xylS-type" evidence="4">
    <location>
        <begin position="214"/>
        <end position="312"/>
    </location>
</feature>
<protein>
    <submittedName>
        <fullName evidence="5">Transcriptional regulator GlxA family, contains an amidase domain and an AraC-type DNA-binding HTH domain</fullName>
    </submittedName>
</protein>
<reference evidence="5 6" key="1">
    <citation type="submission" date="2016-10" db="EMBL/GenBank/DDBJ databases">
        <authorList>
            <person name="de Groot N.N."/>
        </authorList>
    </citation>
    <scope>NUCLEOTIDE SEQUENCE [LARGE SCALE GENOMIC DNA]</scope>
    <source>
        <strain evidence="5 6">Nm9</strain>
    </source>
</reference>
<sequence length="328" mass="37080">MSVPLVAVVAFNHFSPFHLSVPCIIFGDLLHDQKLFELRIYADESETLRSNEGLSVESSLSVDELAQADIIIVPSWRDPAEKPDQSMLDALVTAHARGSQVVGLCLGTYVLAYAGLLKNHKAATHWEFEQDFISRFPDVKLDCNALYVDDDRLITSAGTAAGLDCCLYLVRQYYGSVIANKLARRMVIPPYREGGQAQFIERPVPVSTQDARINMLLDYLRNNLNKVHGLDELSHYIMMSRRTFTRQFYKATGMSVGEWLLVERLQRSQELLESTSLPIDAVAEQVGFQSATSLRQHFKHRFDVTPSEWRKTFQGKRPTAVNHLATNF</sequence>
<dbReference type="InterPro" id="IPR002818">
    <property type="entry name" value="DJ-1/PfpI"/>
</dbReference>
<accession>A0A1H9GKT8</accession>
<evidence type="ECO:0000313" key="6">
    <source>
        <dbReference type="Proteomes" id="UP000181998"/>
    </source>
</evidence>
<dbReference type="SUPFAM" id="SSF46689">
    <property type="entry name" value="Homeodomain-like"/>
    <property type="match status" value="2"/>
</dbReference>